<feature type="compositionally biased region" description="Low complexity" evidence="1">
    <location>
        <begin position="20"/>
        <end position="35"/>
    </location>
</feature>
<name>A0ABS2GF64_9FIRM</name>
<proteinExistence type="predicted"/>
<keyword evidence="4" id="KW-1185">Reference proteome</keyword>
<evidence type="ECO:0000313" key="3">
    <source>
        <dbReference type="EMBL" id="MBM6911922.1"/>
    </source>
</evidence>
<accession>A0ABS2GF64</accession>
<feature type="transmembrane region" description="Helical" evidence="2">
    <location>
        <begin position="215"/>
        <end position="237"/>
    </location>
</feature>
<evidence type="ECO:0000313" key="4">
    <source>
        <dbReference type="Proteomes" id="UP000707138"/>
    </source>
</evidence>
<gene>
    <name evidence="3" type="ORF">H6A01_01090</name>
</gene>
<reference evidence="3 4" key="1">
    <citation type="journal article" date="2021" name="Sci. Rep.">
        <title>The distribution of antibiotic resistance genes in chicken gut microbiota commensals.</title>
        <authorList>
            <person name="Juricova H."/>
            <person name="Matiasovicova J."/>
            <person name="Kubasova T."/>
            <person name="Cejkova D."/>
            <person name="Rychlik I."/>
        </authorList>
    </citation>
    <scope>NUCLEOTIDE SEQUENCE [LARGE SCALE GENOMIC DNA]</scope>
    <source>
        <strain evidence="3 4">An537</strain>
    </source>
</reference>
<sequence length="241" mass="26772">MIDVDMNEQQPDETFAGSMDTESSETTDNTTSNDSVTEEDAEDMEKVTLDAPDPPKAPPEDPQKNPSAMVESESVNPAVSQTVAPIDYLALLEDQNFSEFMVKAISNYLTKDSSLAEQLASMASTANQANASVKSIADNAEQLENMLRNRFLTRLPNELYGVVEENADRISSHYYDLVNTTYKESIVNASANLSNLTKILEKKHIQVLEKYTKPLGVFNIMLGLLFISLCLNFAIILKLYR</sequence>
<dbReference type="EMBL" id="JACJLA010000001">
    <property type="protein sequence ID" value="MBM6911922.1"/>
    <property type="molecule type" value="Genomic_DNA"/>
</dbReference>
<dbReference type="Proteomes" id="UP000707138">
    <property type="component" value="Unassembled WGS sequence"/>
</dbReference>
<dbReference type="RefSeq" id="WP_205087238.1">
    <property type="nucleotide sequence ID" value="NZ_JACJLA010000001.1"/>
</dbReference>
<organism evidence="3 4">
    <name type="scientific">Veillonella magna</name>
    <dbReference type="NCBI Taxonomy" id="464322"/>
    <lineage>
        <taxon>Bacteria</taxon>
        <taxon>Bacillati</taxon>
        <taxon>Bacillota</taxon>
        <taxon>Negativicutes</taxon>
        <taxon>Veillonellales</taxon>
        <taxon>Veillonellaceae</taxon>
        <taxon>Veillonella</taxon>
    </lineage>
</organism>
<protein>
    <submittedName>
        <fullName evidence="3">Uncharacterized protein</fullName>
    </submittedName>
</protein>
<evidence type="ECO:0000256" key="1">
    <source>
        <dbReference type="SAM" id="MobiDB-lite"/>
    </source>
</evidence>
<comment type="caution">
    <text evidence="3">The sequence shown here is derived from an EMBL/GenBank/DDBJ whole genome shotgun (WGS) entry which is preliminary data.</text>
</comment>
<keyword evidence="2" id="KW-1133">Transmembrane helix</keyword>
<keyword evidence="2" id="KW-0472">Membrane</keyword>
<evidence type="ECO:0000256" key="2">
    <source>
        <dbReference type="SAM" id="Phobius"/>
    </source>
</evidence>
<feature type="region of interest" description="Disordered" evidence="1">
    <location>
        <begin position="1"/>
        <end position="76"/>
    </location>
</feature>
<keyword evidence="2" id="KW-0812">Transmembrane</keyword>